<reference evidence="2 3" key="1">
    <citation type="journal article" date="2019" name="Commun. Biol.">
        <title>The bagworm genome reveals a unique fibroin gene that provides high tensile strength.</title>
        <authorList>
            <person name="Kono N."/>
            <person name="Nakamura H."/>
            <person name="Ohtoshi R."/>
            <person name="Tomita M."/>
            <person name="Numata K."/>
            <person name="Arakawa K."/>
        </authorList>
    </citation>
    <scope>NUCLEOTIDE SEQUENCE [LARGE SCALE GENOMIC DNA]</scope>
</reference>
<accession>A0A4C1VCD5</accession>
<feature type="region of interest" description="Disordered" evidence="1">
    <location>
        <begin position="98"/>
        <end position="127"/>
    </location>
</feature>
<gene>
    <name evidence="2" type="ORF">EVAR_8344_1</name>
</gene>
<comment type="caution">
    <text evidence="2">The sequence shown here is derived from an EMBL/GenBank/DDBJ whole genome shotgun (WGS) entry which is preliminary data.</text>
</comment>
<proteinExistence type="predicted"/>
<keyword evidence="3" id="KW-1185">Reference proteome</keyword>
<evidence type="ECO:0000256" key="1">
    <source>
        <dbReference type="SAM" id="MobiDB-lite"/>
    </source>
</evidence>
<dbReference type="Proteomes" id="UP000299102">
    <property type="component" value="Unassembled WGS sequence"/>
</dbReference>
<dbReference type="OrthoDB" id="425681at2759"/>
<evidence type="ECO:0000313" key="3">
    <source>
        <dbReference type="Proteomes" id="UP000299102"/>
    </source>
</evidence>
<dbReference type="EMBL" id="BGZK01000319">
    <property type="protein sequence ID" value="GBP36511.1"/>
    <property type="molecule type" value="Genomic_DNA"/>
</dbReference>
<dbReference type="AlphaFoldDB" id="A0A4C1VCD5"/>
<protein>
    <submittedName>
        <fullName evidence="2">Uncharacterized protein</fullName>
    </submittedName>
</protein>
<evidence type="ECO:0000313" key="2">
    <source>
        <dbReference type="EMBL" id="GBP36511.1"/>
    </source>
</evidence>
<name>A0A4C1VCD5_EUMVA</name>
<sequence length="127" mass="14247">MVEENESRINAMEMRSLRSMCGLTQKDRCRNSDVRERCGLKKDVVTRVERVGSLSAGIRISVRFRITTRIERTFSIVHRLVIDSLFVSADSESSFLRRDRKRRRSLAVPGGPLGGPATSDPAPTAGR</sequence>
<organism evidence="2 3">
    <name type="scientific">Eumeta variegata</name>
    <name type="common">Bagworm moth</name>
    <name type="synonym">Eumeta japonica</name>
    <dbReference type="NCBI Taxonomy" id="151549"/>
    <lineage>
        <taxon>Eukaryota</taxon>
        <taxon>Metazoa</taxon>
        <taxon>Ecdysozoa</taxon>
        <taxon>Arthropoda</taxon>
        <taxon>Hexapoda</taxon>
        <taxon>Insecta</taxon>
        <taxon>Pterygota</taxon>
        <taxon>Neoptera</taxon>
        <taxon>Endopterygota</taxon>
        <taxon>Lepidoptera</taxon>
        <taxon>Glossata</taxon>
        <taxon>Ditrysia</taxon>
        <taxon>Tineoidea</taxon>
        <taxon>Psychidae</taxon>
        <taxon>Oiketicinae</taxon>
        <taxon>Eumeta</taxon>
    </lineage>
</organism>